<proteinExistence type="predicted"/>
<dbReference type="AlphaFoldDB" id="A0A8U7M135"/>
<comment type="subcellular location">
    <subcellularLocation>
        <location evidence="1">Cell membrane</location>
        <location evidence="1">Sarcolemma</location>
    </subcellularLocation>
</comment>
<dbReference type="Ensembl" id="ENSCMUT00000035680.1">
    <property type="protein sequence ID" value="ENSCMUP00000030335.1"/>
    <property type="gene ID" value="ENSCMUG00000017332.1"/>
</dbReference>
<evidence type="ECO:0000256" key="2">
    <source>
        <dbReference type="ARBA" id="ARBA00023136"/>
    </source>
</evidence>
<dbReference type="PANTHER" id="PTHR21559">
    <property type="entry name" value="DYSTROGLYCAN-RELATED"/>
    <property type="match status" value="1"/>
</dbReference>
<keyword evidence="4" id="KW-0732">Signal</keyword>
<evidence type="ECO:0000256" key="3">
    <source>
        <dbReference type="SAM" id="MobiDB-lite"/>
    </source>
</evidence>
<dbReference type="SUPFAM" id="SSF49313">
    <property type="entry name" value="Cadherin-like"/>
    <property type="match status" value="1"/>
</dbReference>
<dbReference type="InterPro" id="IPR006644">
    <property type="entry name" value="Cadg"/>
</dbReference>
<dbReference type="GO" id="GO:0043236">
    <property type="term" value="F:laminin binding"/>
    <property type="evidence" value="ECO:0007669"/>
    <property type="project" value="TreeGrafter"/>
</dbReference>
<dbReference type="GO" id="GO:0002009">
    <property type="term" value="P:morphogenesis of an epithelium"/>
    <property type="evidence" value="ECO:0007669"/>
    <property type="project" value="TreeGrafter"/>
</dbReference>
<evidence type="ECO:0000313" key="6">
    <source>
        <dbReference type="Proteomes" id="UP000694553"/>
    </source>
</evidence>
<dbReference type="SUPFAM" id="SSF111006">
    <property type="entry name" value="Dystroglycan, domain 2"/>
    <property type="match status" value="1"/>
</dbReference>
<reference evidence="5" key="2">
    <citation type="submission" date="2025-08" db="UniProtKB">
        <authorList>
            <consortium name="Ensembl"/>
        </authorList>
    </citation>
    <scope>IDENTIFICATION</scope>
</reference>
<dbReference type="InterPro" id="IPR013783">
    <property type="entry name" value="Ig-like_fold"/>
</dbReference>
<reference evidence="6" key="1">
    <citation type="submission" date="2019-10" db="EMBL/GenBank/DDBJ databases">
        <title>Corvus moneduloides (New Caledonian crow) genome, bCorMon1, primary haplotype.</title>
        <authorList>
            <person name="Rutz C."/>
            <person name="Fungtammasan C."/>
            <person name="Mountcastle J."/>
            <person name="Formenti G."/>
            <person name="Chow W."/>
            <person name="Howe K."/>
            <person name="Steele M.P."/>
            <person name="Fernandes J."/>
            <person name="Gilbert M.T.P."/>
            <person name="Fedrigo O."/>
            <person name="Jarvis E.D."/>
            <person name="Gemmell N."/>
        </authorList>
    </citation>
    <scope>NUCLEOTIDE SEQUENCE [LARGE SCALE GENOMIC DNA]</scope>
</reference>
<dbReference type="GO" id="GO:0042383">
    <property type="term" value="C:sarcolemma"/>
    <property type="evidence" value="ECO:0007669"/>
    <property type="project" value="UniProtKB-SubCell"/>
</dbReference>
<feature type="region of interest" description="Disordered" evidence="3">
    <location>
        <begin position="708"/>
        <end position="727"/>
    </location>
</feature>
<feature type="signal peptide" evidence="4">
    <location>
        <begin position="1"/>
        <end position="44"/>
    </location>
</feature>
<feature type="region of interest" description="Disordered" evidence="3">
    <location>
        <begin position="584"/>
        <end position="614"/>
    </location>
</feature>
<dbReference type="InterPro" id="IPR015919">
    <property type="entry name" value="Cadherin-like_sf"/>
</dbReference>
<dbReference type="GO" id="GO:0007411">
    <property type="term" value="P:axon guidance"/>
    <property type="evidence" value="ECO:0007669"/>
    <property type="project" value="TreeGrafter"/>
</dbReference>
<evidence type="ECO:0000256" key="1">
    <source>
        <dbReference type="ARBA" id="ARBA00004135"/>
    </source>
</evidence>
<dbReference type="Proteomes" id="UP000694553">
    <property type="component" value="Unassembled WGS sequence"/>
</dbReference>
<name>A0A8U7M135_CORMO</name>
<dbReference type="InterPro" id="IPR027468">
    <property type="entry name" value="Alpha-dystroglycan_domain_2"/>
</dbReference>
<dbReference type="GO" id="GO:0016011">
    <property type="term" value="C:dystroglycan complex"/>
    <property type="evidence" value="ECO:0007669"/>
    <property type="project" value="TreeGrafter"/>
</dbReference>
<dbReference type="Gene3D" id="2.60.40.10">
    <property type="entry name" value="Immunoglobulins"/>
    <property type="match status" value="1"/>
</dbReference>
<organism evidence="5 6">
    <name type="scientific">Corvus moneduloides</name>
    <name type="common">New Caledonian crow</name>
    <dbReference type="NCBI Taxonomy" id="1196302"/>
    <lineage>
        <taxon>Eukaryota</taxon>
        <taxon>Metazoa</taxon>
        <taxon>Chordata</taxon>
        <taxon>Craniata</taxon>
        <taxon>Vertebrata</taxon>
        <taxon>Euteleostomi</taxon>
        <taxon>Archelosauria</taxon>
        <taxon>Archosauria</taxon>
        <taxon>Dinosauria</taxon>
        <taxon>Saurischia</taxon>
        <taxon>Theropoda</taxon>
        <taxon>Coelurosauria</taxon>
        <taxon>Aves</taxon>
        <taxon>Neognathae</taxon>
        <taxon>Neoaves</taxon>
        <taxon>Telluraves</taxon>
        <taxon>Australaves</taxon>
        <taxon>Passeriformes</taxon>
        <taxon>Corvoidea</taxon>
        <taxon>Corvidae</taxon>
        <taxon>Corvus</taxon>
    </lineage>
</organism>
<reference evidence="5" key="3">
    <citation type="submission" date="2025-09" db="UniProtKB">
        <authorList>
            <consortium name="Ensembl"/>
        </authorList>
    </citation>
    <scope>IDENTIFICATION</scope>
</reference>
<dbReference type="Gene3D" id="3.30.70.1040">
    <property type="entry name" value="Dystroglycan, domain 2"/>
    <property type="match status" value="1"/>
</dbReference>
<keyword evidence="6" id="KW-1185">Reference proteome</keyword>
<sequence length="837" mass="90631">MDDACRYPGHIQHSSPASGTPVLPGLRVLPLLPLLFALLSVCVSSPAEVAKGLNNRWEETKNLQGIIPDATVLMGKIFYYTVPAFAFQGTVTQYKVTLASGADLPKWLEFNPKTNTLQGLPMAGEGGVYLFNIAASGGVPAQETLRAAGNFTIHVQDSSLSLEMQNLNRMPNSYQCGKEAPITSAEIILSAGAETLDIRERLSMVCRMAEYLHLDSSLLTLLQHPGPAARASHILAEDTGHIDLTTSHYVGLSWPVTCGGFALLREFIQVLRHNVNSHHLSQLLGYEIAGWRVLRRGDYERKSPRLHRRQLMITPTPALKPTRITQRPAAGEASRPLFFTVPSQLLTPLVLSPTQSSSTFCAESRTIASYKMQNNIHLASQESLVILEMDSAQDMPTNPSVSIMFADSHCPDLSPSLITETRLLFSELEVLPARPSGTFLLSEQPEPHVPETHSYFLSSKSEISTYHLLQDITSGTEQLSRPWVRNTLQEWPHSSAMAFSPKTELHPSLPGEMSVSEVPDYINEAKSHFPELEKLSGASLSPEALPSLFQKASVRATALSGFTSPINDTFPAVTARSSLSQVFTNGCEPQSKPSTTIPQPSGFSSAGGKSTASSVAQREAQTLYSKLFFSPEASASFPHTLTSTVPGKAEAPPGPSLITLSHPDTAPVLTVPDFSAFHKSRLSRPTNTFPPSCSSSMLRTEPQPARILSSGTKESLSDKDLGTSGILPNVTEPTLEAHIISGIKPDAVEAPLVTLFNATSHLPSSIPEVGETLLPSHLDPSSRLFPSSERLQFVESAGTLPPCSASQELQTVTQGKNKFTFLFLLLNTAAINLFIHP</sequence>
<dbReference type="OMA" id="CEESIMM"/>
<evidence type="ECO:0000256" key="4">
    <source>
        <dbReference type="SAM" id="SignalP"/>
    </source>
</evidence>
<dbReference type="PANTHER" id="PTHR21559:SF24">
    <property type="entry name" value="DYSTROGLYCAN 1"/>
    <property type="match status" value="1"/>
</dbReference>
<dbReference type="GO" id="GO:0005509">
    <property type="term" value="F:calcium ion binding"/>
    <property type="evidence" value="ECO:0007669"/>
    <property type="project" value="InterPro"/>
</dbReference>
<accession>A0A8U7M135</accession>
<dbReference type="GO" id="GO:0021675">
    <property type="term" value="P:nerve development"/>
    <property type="evidence" value="ECO:0007669"/>
    <property type="project" value="TreeGrafter"/>
</dbReference>
<dbReference type="Pfam" id="PF05345">
    <property type="entry name" value="He_PIG"/>
    <property type="match status" value="1"/>
</dbReference>
<dbReference type="SMART" id="SM00736">
    <property type="entry name" value="CADG"/>
    <property type="match status" value="1"/>
</dbReference>
<evidence type="ECO:0000313" key="5">
    <source>
        <dbReference type="Ensembl" id="ENSCMUP00000030335.1"/>
    </source>
</evidence>
<protein>
    <submittedName>
        <fullName evidence="5">Uncharacterized protein</fullName>
    </submittedName>
</protein>
<gene>
    <name evidence="5" type="primary">LOC116442568</name>
</gene>
<dbReference type="GO" id="GO:0016203">
    <property type="term" value="P:muscle attachment"/>
    <property type="evidence" value="ECO:0007669"/>
    <property type="project" value="TreeGrafter"/>
</dbReference>
<feature type="chain" id="PRO_5043456528" evidence="4">
    <location>
        <begin position="45"/>
        <end position="837"/>
    </location>
</feature>
<keyword evidence="2" id="KW-0472">Membrane</keyword>